<keyword evidence="3" id="KW-0804">Transcription</keyword>
<organism evidence="6 7">
    <name type="scientific">Pseudonocardia endophytica</name>
    <dbReference type="NCBI Taxonomy" id="401976"/>
    <lineage>
        <taxon>Bacteria</taxon>
        <taxon>Bacillati</taxon>
        <taxon>Actinomycetota</taxon>
        <taxon>Actinomycetes</taxon>
        <taxon>Pseudonocardiales</taxon>
        <taxon>Pseudonocardiaceae</taxon>
        <taxon>Pseudonocardia</taxon>
    </lineage>
</organism>
<dbReference type="Pfam" id="PF00440">
    <property type="entry name" value="TetR_N"/>
    <property type="match status" value="1"/>
</dbReference>
<evidence type="ECO:0000256" key="1">
    <source>
        <dbReference type="ARBA" id="ARBA00023015"/>
    </source>
</evidence>
<keyword evidence="7" id="KW-1185">Reference proteome</keyword>
<dbReference type="PANTHER" id="PTHR30055">
    <property type="entry name" value="HTH-TYPE TRANSCRIPTIONAL REGULATOR RUTR"/>
    <property type="match status" value="1"/>
</dbReference>
<evidence type="ECO:0000313" key="7">
    <source>
        <dbReference type="Proteomes" id="UP000295560"/>
    </source>
</evidence>
<evidence type="ECO:0000256" key="4">
    <source>
        <dbReference type="PROSITE-ProRule" id="PRU00335"/>
    </source>
</evidence>
<dbReference type="InterPro" id="IPR023772">
    <property type="entry name" value="DNA-bd_HTH_TetR-type_CS"/>
</dbReference>
<feature type="domain" description="HTH tetR-type" evidence="5">
    <location>
        <begin position="16"/>
        <end position="76"/>
    </location>
</feature>
<dbReference type="AlphaFoldDB" id="A0A4R1HLW9"/>
<keyword evidence="2 4" id="KW-0238">DNA-binding</keyword>
<feature type="DNA-binding region" description="H-T-H motif" evidence="4">
    <location>
        <begin position="39"/>
        <end position="58"/>
    </location>
</feature>
<dbReference type="InterPro" id="IPR001647">
    <property type="entry name" value="HTH_TetR"/>
</dbReference>
<dbReference type="InterPro" id="IPR036271">
    <property type="entry name" value="Tet_transcr_reg_TetR-rel_C_sf"/>
</dbReference>
<evidence type="ECO:0000256" key="2">
    <source>
        <dbReference type="ARBA" id="ARBA00023125"/>
    </source>
</evidence>
<dbReference type="PANTHER" id="PTHR30055:SF151">
    <property type="entry name" value="TRANSCRIPTIONAL REGULATORY PROTEIN"/>
    <property type="match status" value="1"/>
</dbReference>
<gene>
    <name evidence="6" type="ORF">EV378_6999</name>
</gene>
<dbReference type="EMBL" id="SMFZ01000002">
    <property type="protein sequence ID" value="TCK22988.1"/>
    <property type="molecule type" value="Genomic_DNA"/>
</dbReference>
<dbReference type="Proteomes" id="UP000295560">
    <property type="component" value="Unassembled WGS sequence"/>
</dbReference>
<dbReference type="PROSITE" id="PS50977">
    <property type="entry name" value="HTH_TETR_2"/>
    <property type="match status" value="1"/>
</dbReference>
<dbReference type="GO" id="GO:0000976">
    <property type="term" value="F:transcription cis-regulatory region binding"/>
    <property type="evidence" value="ECO:0007669"/>
    <property type="project" value="TreeGrafter"/>
</dbReference>
<dbReference type="Gene3D" id="1.10.357.10">
    <property type="entry name" value="Tetracycline Repressor, domain 2"/>
    <property type="match status" value="1"/>
</dbReference>
<dbReference type="PROSITE" id="PS01081">
    <property type="entry name" value="HTH_TETR_1"/>
    <property type="match status" value="1"/>
</dbReference>
<accession>A0A4R1HLW9</accession>
<dbReference type="PRINTS" id="PR00455">
    <property type="entry name" value="HTHTETR"/>
</dbReference>
<dbReference type="InterPro" id="IPR009057">
    <property type="entry name" value="Homeodomain-like_sf"/>
</dbReference>
<sequence>MSPRRYTLGARAAAVADTRERVLTAARDLYRDGGFHRSSLDEVARRADVARATVYQRFGSKLGLLEAVLTDYERRADLPALAAVVEEGPPETLLRAMVTEGCRYWATDPALARKILAAGSADPAAGELLRRHDAGRLSLLETTVRRLDEAGRLAVPPGTALDVLWVLTAFETYDQLAAGRGLSTQDTADVLSGLAEARLGG</sequence>
<dbReference type="InterPro" id="IPR050109">
    <property type="entry name" value="HTH-type_TetR-like_transc_reg"/>
</dbReference>
<dbReference type="SUPFAM" id="SSF48498">
    <property type="entry name" value="Tetracyclin repressor-like, C-terminal domain"/>
    <property type="match status" value="1"/>
</dbReference>
<proteinExistence type="predicted"/>
<dbReference type="GO" id="GO:0003700">
    <property type="term" value="F:DNA-binding transcription factor activity"/>
    <property type="evidence" value="ECO:0007669"/>
    <property type="project" value="TreeGrafter"/>
</dbReference>
<dbReference type="RefSeq" id="WP_132432220.1">
    <property type="nucleotide sequence ID" value="NZ_SMFZ01000002.1"/>
</dbReference>
<name>A0A4R1HLW9_PSEEN</name>
<evidence type="ECO:0000313" key="6">
    <source>
        <dbReference type="EMBL" id="TCK22988.1"/>
    </source>
</evidence>
<evidence type="ECO:0000259" key="5">
    <source>
        <dbReference type="PROSITE" id="PS50977"/>
    </source>
</evidence>
<dbReference type="SUPFAM" id="SSF46689">
    <property type="entry name" value="Homeodomain-like"/>
    <property type="match status" value="1"/>
</dbReference>
<comment type="caution">
    <text evidence="6">The sequence shown here is derived from an EMBL/GenBank/DDBJ whole genome shotgun (WGS) entry which is preliminary data.</text>
</comment>
<keyword evidence="1" id="KW-0805">Transcription regulation</keyword>
<evidence type="ECO:0000256" key="3">
    <source>
        <dbReference type="ARBA" id="ARBA00023163"/>
    </source>
</evidence>
<dbReference type="OrthoDB" id="6077212at2"/>
<protein>
    <submittedName>
        <fullName evidence="6">TetR family transcriptional regulator</fullName>
    </submittedName>
</protein>
<reference evidence="6 7" key="1">
    <citation type="submission" date="2019-03" db="EMBL/GenBank/DDBJ databases">
        <title>Sequencing the genomes of 1000 actinobacteria strains.</title>
        <authorList>
            <person name="Klenk H.-P."/>
        </authorList>
    </citation>
    <scope>NUCLEOTIDE SEQUENCE [LARGE SCALE GENOMIC DNA]</scope>
    <source>
        <strain evidence="6 7">DSM 44969</strain>
    </source>
</reference>